<sequence length="266" mass="30031">MEDSSSTMATSYRLRSSSNMICPTAASKAMTTTTVLHPPLESFTLFPKLPIELRIIVWVLALPRSRRIKMSGQVIKIQNDSGVHSRSRSLEQLRLKIKTPSVSMLGTCQESRQVALQYYSPQLGARLNGNPINIDYETNVIIMDGLCYFNAVKPLYNFNGVIDHAAVEKELVHFKDKVRNLVLVGNLLMGGKTLAFVAEMKNLETLTLPQELPESCANDLHRIWGERNKRIVQEEEKARNGEKSAVCNIRPIPEIIWKRGLPQISW</sequence>
<dbReference type="InterPro" id="IPR045518">
    <property type="entry name" value="2EXR"/>
</dbReference>
<dbReference type="Proteomes" id="UP000184330">
    <property type="component" value="Unassembled WGS sequence"/>
</dbReference>
<gene>
    <name evidence="2" type="ORF">PAC_02514</name>
</gene>
<name>A0A1L7WIP0_9HELO</name>
<feature type="domain" description="2EXR" evidence="1">
    <location>
        <begin position="43"/>
        <end position="141"/>
    </location>
</feature>
<dbReference type="EMBL" id="FJOG01000003">
    <property type="protein sequence ID" value="CZR52637.1"/>
    <property type="molecule type" value="Genomic_DNA"/>
</dbReference>
<dbReference type="OrthoDB" id="3488554at2759"/>
<keyword evidence="3" id="KW-1185">Reference proteome</keyword>
<organism evidence="2 3">
    <name type="scientific">Phialocephala subalpina</name>
    <dbReference type="NCBI Taxonomy" id="576137"/>
    <lineage>
        <taxon>Eukaryota</taxon>
        <taxon>Fungi</taxon>
        <taxon>Dikarya</taxon>
        <taxon>Ascomycota</taxon>
        <taxon>Pezizomycotina</taxon>
        <taxon>Leotiomycetes</taxon>
        <taxon>Helotiales</taxon>
        <taxon>Mollisiaceae</taxon>
        <taxon>Phialocephala</taxon>
        <taxon>Phialocephala fortinii species complex</taxon>
    </lineage>
</organism>
<proteinExistence type="predicted"/>
<evidence type="ECO:0000259" key="1">
    <source>
        <dbReference type="Pfam" id="PF20150"/>
    </source>
</evidence>
<dbReference type="AlphaFoldDB" id="A0A1L7WIP0"/>
<evidence type="ECO:0000313" key="3">
    <source>
        <dbReference type="Proteomes" id="UP000184330"/>
    </source>
</evidence>
<dbReference type="PANTHER" id="PTHR35910">
    <property type="entry name" value="2EXR DOMAIN-CONTAINING PROTEIN"/>
    <property type="match status" value="1"/>
</dbReference>
<protein>
    <recommendedName>
        <fullName evidence="1">2EXR domain-containing protein</fullName>
    </recommendedName>
</protein>
<accession>A0A1L7WIP0</accession>
<reference evidence="2 3" key="1">
    <citation type="submission" date="2016-03" db="EMBL/GenBank/DDBJ databases">
        <authorList>
            <person name="Ploux O."/>
        </authorList>
    </citation>
    <scope>NUCLEOTIDE SEQUENCE [LARGE SCALE GENOMIC DNA]</scope>
    <source>
        <strain evidence="2 3">UAMH 11012</strain>
    </source>
</reference>
<dbReference type="Pfam" id="PF20150">
    <property type="entry name" value="2EXR"/>
    <property type="match status" value="1"/>
</dbReference>
<dbReference type="PANTHER" id="PTHR35910:SF6">
    <property type="entry name" value="2EXR DOMAIN-CONTAINING PROTEIN"/>
    <property type="match status" value="1"/>
</dbReference>
<evidence type="ECO:0000313" key="2">
    <source>
        <dbReference type="EMBL" id="CZR52637.1"/>
    </source>
</evidence>